<keyword evidence="1" id="KW-0732">Signal</keyword>
<evidence type="ECO:0000313" key="2">
    <source>
        <dbReference type="EMBL" id="KAK4257861.1"/>
    </source>
</evidence>
<reference evidence="2" key="1">
    <citation type="submission" date="2023-10" db="EMBL/GenBank/DDBJ databases">
        <title>Chromosome-level genome of the transformable northern wattle, Acacia crassicarpa.</title>
        <authorList>
            <person name="Massaro I."/>
            <person name="Sinha N.R."/>
            <person name="Poethig S."/>
            <person name="Leichty A.R."/>
        </authorList>
    </citation>
    <scope>NUCLEOTIDE SEQUENCE</scope>
    <source>
        <strain evidence="2">Acra3RX</strain>
        <tissue evidence="2">Leaf</tissue>
    </source>
</reference>
<accession>A0AAE1MFC3</accession>
<evidence type="ECO:0000256" key="1">
    <source>
        <dbReference type="SAM" id="SignalP"/>
    </source>
</evidence>
<dbReference type="Proteomes" id="UP001293593">
    <property type="component" value="Unassembled WGS sequence"/>
</dbReference>
<dbReference type="EMBL" id="JAWXYG010000012">
    <property type="protein sequence ID" value="KAK4257861.1"/>
    <property type="molecule type" value="Genomic_DNA"/>
</dbReference>
<proteinExistence type="predicted"/>
<dbReference type="InterPro" id="IPR052965">
    <property type="entry name" value="Pigment-catalase-like"/>
</dbReference>
<comment type="caution">
    <text evidence="2">The sequence shown here is derived from an EMBL/GenBank/DDBJ whole genome shotgun (WGS) entry which is preliminary data.</text>
</comment>
<protein>
    <recommendedName>
        <fullName evidence="4">Desiccation-related protein PCC13-62</fullName>
    </recommendedName>
</protein>
<keyword evidence="3" id="KW-1185">Reference proteome</keyword>
<evidence type="ECO:0000313" key="3">
    <source>
        <dbReference type="Proteomes" id="UP001293593"/>
    </source>
</evidence>
<name>A0AAE1MFC3_9FABA</name>
<evidence type="ECO:0008006" key="4">
    <source>
        <dbReference type="Google" id="ProtNLM"/>
    </source>
</evidence>
<dbReference type="PANTHER" id="PTHR31694">
    <property type="entry name" value="DESICCATION-LIKE PROTEIN"/>
    <property type="match status" value="1"/>
</dbReference>
<feature type="chain" id="PRO_5042284764" description="Desiccation-related protein PCC13-62" evidence="1">
    <location>
        <begin position="28"/>
        <end position="308"/>
    </location>
</feature>
<dbReference type="PANTHER" id="PTHR31694:SF12">
    <property type="entry name" value="DESICCATION-LIKE PROTEIN"/>
    <property type="match status" value="1"/>
</dbReference>
<feature type="signal peptide" evidence="1">
    <location>
        <begin position="1"/>
        <end position="27"/>
    </location>
</feature>
<organism evidence="2 3">
    <name type="scientific">Acacia crassicarpa</name>
    <name type="common">northern wattle</name>
    <dbReference type="NCBI Taxonomy" id="499986"/>
    <lineage>
        <taxon>Eukaryota</taxon>
        <taxon>Viridiplantae</taxon>
        <taxon>Streptophyta</taxon>
        <taxon>Embryophyta</taxon>
        <taxon>Tracheophyta</taxon>
        <taxon>Spermatophyta</taxon>
        <taxon>Magnoliopsida</taxon>
        <taxon>eudicotyledons</taxon>
        <taxon>Gunneridae</taxon>
        <taxon>Pentapetalae</taxon>
        <taxon>rosids</taxon>
        <taxon>fabids</taxon>
        <taxon>Fabales</taxon>
        <taxon>Fabaceae</taxon>
        <taxon>Caesalpinioideae</taxon>
        <taxon>mimosoid clade</taxon>
        <taxon>Acacieae</taxon>
        <taxon>Acacia</taxon>
    </lineage>
</organism>
<sequence>MASKILIFNVVFLTSFFLPLLVPNSYSSQIIVSAATDFTDNDLIEFALNLEYLEAEFFLIGSSGYGLGVVSPDLAQGGPSPIGGTLAQLDPLTKDIIYQFGLQEVGHLRAIKSKVKGFPRPLLNISKEVFGTIMNNAFGRPLNPPFDPYANSINYLLATYVIPYVGLTGYVGATPMLQNIVSKQLVAGLLGVESGQDAVTRALLYNLKDKIVTPYAVTVAEFTNRISMLRNRLGNAGLKDEGLVVPREQGADGKVTGNILSADNNSLSYARTPEEILRIIYGNGSERNPGGFYPAGAEGRIAQSYLSP</sequence>
<dbReference type="Pfam" id="PF13668">
    <property type="entry name" value="Ferritin_2"/>
    <property type="match status" value="1"/>
</dbReference>
<gene>
    <name evidence="2" type="ORF">QN277_007395</name>
</gene>
<dbReference type="AlphaFoldDB" id="A0AAE1MFC3"/>